<organism evidence="1">
    <name type="scientific">Arundo donax</name>
    <name type="common">Giant reed</name>
    <name type="synonym">Donax arundinaceus</name>
    <dbReference type="NCBI Taxonomy" id="35708"/>
    <lineage>
        <taxon>Eukaryota</taxon>
        <taxon>Viridiplantae</taxon>
        <taxon>Streptophyta</taxon>
        <taxon>Embryophyta</taxon>
        <taxon>Tracheophyta</taxon>
        <taxon>Spermatophyta</taxon>
        <taxon>Magnoliopsida</taxon>
        <taxon>Liliopsida</taxon>
        <taxon>Poales</taxon>
        <taxon>Poaceae</taxon>
        <taxon>PACMAD clade</taxon>
        <taxon>Arundinoideae</taxon>
        <taxon>Arundineae</taxon>
        <taxon>Arundo</taxon>
    </lineage>
</organism>
<reference evidence="1" key="2">
    <citation type="journal article" date="2015" name="Data Brief">
        <title>Shoot transcriptome of the giant reed, Arundo donax.</title>
        <authorList>
            <person name="Barrero R.A."/>
            <person name="Guerrero F.D."/>
            <person name="Moolhuijzen P."/>
            <person name="Goolsby J.A."/>
            <person name="Tidwell J."/>
            <person name="Bellgard S.E."/>
            <person name="Bellgard M.I."/>
        </authorList>
    </citation>
    <scope>NUCLEOTIDE SEQUENCE</scope>
    <source>
        <tissue evidence="1">Shoot tissue taken approximately 20 cm above the soil surface</tissue>
    </source>
</reference>
<name>A0A0A9E473_ARUDO</name>
<accession>A0A0A9E473</accession>
<evidence type="ECO:0000313" key="1">
    <source>
        <dbReference type="EMBL" id="JAD94876.1"/>
    </source>
</evidence>
<dbReference type="AlphaFoldDB" id="A0A0A9E473"/>
<sequence length="54" mass="6285">MANTLNCLISNHRINSWIPFVSDDYQHKLSLTRHIHLETRQSVSDSTREALFGM</sequence>
<proteinExistence type="predicted"/>
<dbReference type="EMBL" id="GBRH01203019">
    <property type="protein sequence ID" value="JAD94876.1"/>
    <property type="molecule type" value="Transcribed_RNA"/>
</dbReference>
<protein>
    <submittedName>
        <fullName evidence="1">Uncharacterized protein</fullName>
    </submittedName>
</protein>
<reference evidence="1" key="1">
    <citation type="submission" date="2014-09" db="EMBL/GenBank/DDBJ databases">
        <authorList>
            <person name="Magalhaes I.L.F."/>
            <person name="Oliveira U."/>
            <person name="Santos F.R."/>
            <person name="Vidigal T.H.D.A."/>
            <person name="Brescovit A.D."/>
            <person name="Santos A.J."/>
        </authorList>
    </citation>
    <scope>NUCLEOTIDE SEQUENCE</scope>
    <source>
        <tissue evidence="1">Shoot tissue taken approximately 20 cm above the soil surface</tissue>
    </source>
</reference>